<dbReference type="AlphaFoldDB" id="A0A2T4H7D1"/>
<dbReference type="OrthoDB" id="5275938at2759"/>
<reference evidence="2 3" key="1">
    <citation type="submission" date="2018-02" db="EMBL/GenBank/DDBJ databases">
        <title>Fusarium culmorum secondary metabolites in fungal-bacterial-plant interactions.</title>
        <authorList>
            <person name="Schmidt R."/>
        </authorList>
    </citation>
    <scope>NUCLEOTIDE SEQUENCE [LARGE SCALE GENOMIC DNA]</scope>
    <source>
        <strain evidence="2 3">PV</strain>
    </source>
</reference>
<organism evidence="2 3">
    <name type="scientific">Fusarium culmorum</name>
    <dbReference type="NCBI Taxonomy" id="5516"/>
    <lineage>
        <taxon>Eukaryota</taxon>
        <taxon>Fungi</taxon>
        <taxon>Dikarya</taxon>
        <taxon>Ascomycota</taxon>
        <taxon>Pezizomycotina</taxon>
        <taxon>Sordariomycetes</taxon>
        <taxon>Hypocreomycetidae</taxon>
        <taxon>Hypocreales</taxon>
        <taxon>Nectriaceae</taxon>
        <taxon>Fusarium</taxon>
    </lineage>
</organism>
<keyword evidence="3" id="KW-1185">Reference proteome</keyword>
<protein>
    <recommendedName>
        <fullName evidence="4">BTB domain-containing protein</fullName>
    </recommendedName>
</protein>
<accession>A0A2T4H7D1</accession>
<feature type="region of interest" description="Disordered" evidence="1">
    <location>
        <begin position="355"/>
        <end position="374"/>
    </location>
</feature>
<evidence type="ECO:0000256" key="1">
    <source>
        <dbReference type="SAM" id="MobiDB-lite"/>
    </source>
</evidence>
<name>A0A2T4H7D1_FUSCU</name>
<sequence>MVNLKLLEKMRGSCPSRSSFMDFINYKDNNVSIAKVNTEKSDEISLTSTDTKLVKTPLGDITNTHACRDNSEKHVAVKEKPTVFHDEITEPESISTPDEEQADGCLSSTDEDSSIMIEEPVSPPIITQPPSSESANDETTSATSEHVELNPGAPVFIQQRALEQKFNVSPAFEVTSQDLSYFDYERPEAVKEESSYHLEAAGFQPIYCPTHEAQSNATASFFDNETSPITEGHPPIHHEAAEPQSANASTGAHETDELSPTSGETHALAPDEVTDQRLTEVPHCENVELQYHSAYYDHLDTIVEESESERDEVMELRCIREHTTDSDTSSRSETSIVSSNEPGVTDSQISDTLEIGTPIVDPDTPNATTSEHPIEGEKKRTIRFDRNGDLHLKVGTSHPRNMLVDSRALGRASAKLHAAITQNGKDDTGDRWIIEFPEDDPKSFAILLNLIHARFEKVPANVKLDRLFDVCVLADKYDMTSVLRPVAERWYLSARTLDKDSIFKMAFIAWELGFATDFGEIVGHITHNCSLDGDSELEECQGLSELILSCSVSGKLCGTRHGRSEICLMLGKMFSKAEEEGIMDLFTPGSMFKHCGSLSMSLSSLERKISSVAAYIDVCGCCVGVFELLTAVRGQFGKAADPLYRHHMDTMTTQVKKVRMGTFVSDDEKDED</sequence>
<feature type="region of interest" description="Disordered" evidence="1">
    <location>
        <begin position="85"/>
        <end position="109"/>
    </location>
</feature>
<feature type="region of interest" description="Disordered" evidence="1">
    <location>
        <begin position="223"/>
        <end position="275"/>
    </location>
</feature>
<dbReference type="Proteomes" id="UP000241587">
    <property type="component" value="Unassembled WGS sequence"/>
</dbReference>
<gene>
    <name evidence="2" type="ORF">FCULG_00003840</name>
</gene>
<evidence type="ECO:0000313" key="2">
    <source>
        <dbReference type="EMBL" id="PTD11716.1"/>
    </source>
</evidence>
<evidence type="ECO:0000313" key="3">
    <source>
        <dbReference type="Proteomes" id="UP000241587"/>
    </source>
</evidence>
<feature type="compositionally biased region" description="Basic and acidic residues" evidence="1">
    <location>
        <begin position="320"/>
        <end position="330"/>
    </location>
</feature>
<feature type="compositionally biased region" description="Polar residues" evidence="1">
    <location>
        <begin position="244"/>
        <end position="264"/>
    </location>
</feature>
<feature type="compositionally biased region" description="Polar residues" evidence="1">
    <location>
        <begin position="128"/>
        <end position="143"/>
    </location>
</feature>
<dbReference type="EMBL" id="PVEM01000001">
    <property type="protein sequence ID" value="PTD11716.1"/>
    <property type="molecule type" value="Genomic_DNA"/>
</dbReference>
<proteinExistence type="predicted"/>
<feature type="region of interest" description="Disordered" evidence="1">
    <location>
        <begin position="320"/>
        <end position="348"/>
    </location>
</feature>
<feature type="region of interest" description="Disordered" evidence="1">
    <location>
        <begin position="123"/>
        <end position="143"/>
    </location>
</feature>
<evidence type="ECO:0008006" key="4">
    <source>
        <dbReference type="Google" id="ProtNLM"/>
    </source>
</evidence>
<comment type="caution">
    <text evidence="2">The sequence shown here is derived from an EMBL/GenBank/DDBJ whole genome shotgun (WGS) entry which is preliminary data.</text>
</comment>
<dbReference type="OMA" id="MAFIAWE"/>